<dbReference type="InterPro" id="IPR028098">
    <property type="entry name" value="Glyco_trans_4-like_N"/>
</dbReference>
<evidence type="ECO:0000313" key="4">
    <source>
        <dbReference type="Proteomes" id="UP000006190"/>
    </source>
</evidence>
<accession>H3NI51</accession>
<reference evidence="3 4" key="1">
    <citation type="submission" date="2012-01" db="EMBL/GenBank/DDBJ databases">
        <title>The Genome Sequence of Facklamia languida CCUG 37842.</title>
        <authorList>
            <consortium name="The Broad Institute Genome Sequencing Platform"/>
            <person name="Earl A."/>
            <person name="Ward D."/>
            <person name="Feldgarden M."/>
            <person name="Gevers D."/>
            <person name="Huys G."/>
            <person name="Young S.K."/>
            <person name="Zeng Q."/>
            <person name="Gargeya S."/>
            <person name="Fitzgerald M."/>
            <person name="Haas B."/>
            <person name="Abouelleil A."/>
            <person name="Alvarado L."/>
            <person name="Arachchi H.M."/>
            <person name="Berlin A."/>
            <person name="Chapman S.B."/>
            <person name="Gearin G."/>
            <person name="Goldberg J."/>
            <person name="Griggs A."/>
            <person name="Gujja S."/>
            <person name="Hansen M."/>
            <person name="Heiman D."/>
            <person name="Howarth C."/>
            <person name="Larimer J."/>
            <person name="Lui A."/>
            <person name="MacDonald P.J.P."/>
            <person name="McCowen C."/>
            <person name="Montmayeur A."/>
            <person name="Murphy C."/>
            <person name="Neiman D."/>
            <person name="Pearson M."/>
            <person name="Priest M."/>
            <person name="Roberts A."/>
            <person name="Saif S."/>
            <person name="Shea T."/>
            <person name="Sisk P."/>
            <person name="Stolte C."/>
            <person name="Sykes S."/>
            <person name="Wortman J."/>
            <person name="Nusbaum C."/>
            <person name="Birren B."/>
        </authorList>
    </citation>
    <scope>NUCLEOTIDE SEQUENCE [LARGE SCALE GENOMIC DNA]</scope>
    <source>
        <strain evidence="3 4">CCUG 37842</strain>
    </source>
</reference>
<dbReference type="PANTHER" id="PTHR45947:SF15">
    <property type="entry name" value="TEICHURONIC ACID BIOSYNTHESIS GLYCOSYLTRANSFERASE TUAC-RELATED"/>
    <property type="match status" value="1"/>
</dbReference>
<dbReference type="Pfam" id="PF00534">
    <property type="entry name" value="Glycos_transf_1"/>
    <property type="match status" value="1"/>
</dbReference>
<dbReference type="CDD" id="cd03801">
    <property type="entry name" value="GT4_PimA-like"/>
    <property type="match status" value="1"/>
</dbReference>
<dbReference type="Gene3D" id="3.40.50.2000">
    <property type="entry name" value="Glycogen Phosphorylase B"/>
    <property type="match status" value="2"/>
</dbReference>
<gene>
    <name evidence="3" type="ORF">HMPREF9708_00479</name>
</gene>
<dbReference type="PANTHER" id="PTHR45947">
    <property type="entry name" value="SULFOQUINOVOSYL TRANSFERASE SQD2"/>
    <property type="match status" value="1"/>
</dbReference>
<dbReference type="PATRIC" id="fig|883113.3.peg.482"/>
<dbReference type="HOGENOM" id="CLU_009583_2_4_9"/>
<feature type="domain" description="Glycosyl transferase family 1" evidence="1">
    <location>
        <begin position="198"/>
        <end position="336"/>
    </location>
</feature>
<dbReference type="eggNOG" id="COG0438">
    <property type="taxonomic scope" value="Bacteria"/>
</dbReference>
<dbReference type="OrthoDB" id="199095at2"/>
<proteinExistence type="predicted"/>
<dbReference type="STRING" id="883113.HMPREF9708_00479"/>
<protein>
    <recommendedName>
        <fullName evidence="5">Glycosyltransferase subfamily 4-like N-terminal domain-containing protein</fullName>
    </recommendedName>
</protein>
<evidence type="ECO:0008006" key="5">
    <source>
        <dbReference type="Google" id="ProtNLM"/>
    </source>
</evidence>
<dbReference type="RefSeq" id="WP_006308466.1">
    <property type="nucleotide sequence ID" value="NZ_JH601133.1"/>
</dbReference>
<feature type="domain" description="Glycosyltransferase subfamily 4-like N-terminal" evidence="2">
    <location>
        <begin position="15"/>
        <end position="181"/>
    </location>
</feature>
<dbReference type="InterPro" id="IPR001296">
    <property type="entry name" value="Glyco_trans_1"/>
</dbReference>
<evidence type="ECO:0000313" key="3">
    <source>
        <dbReference type="EMBL" id="EHR37850.1"/>
    </source>
</evidence>
<dbReference type="SUPFAM" id="SSF53756">
    <property type="entry name" value="UDP-Glycosyltransferase/glycogen phosphorylase"/>
    <property type="match status" value="1"/>
</dbReference>
<dbReference type="Proteomes" id="UP000006190">
    <property type="component" value="Unassembled WGS sequence"/>
</dbReference>
<dbReference type="InterPro" id="IPR050194">
    <property type="entry name" value="Glycosyltransferase_grp1"/>
</dbReference>
<sequence>MKILHINSYFSTSRLFSNLYERQIQKGHELTVYVPIAYEYPKDKIAASGDYTDIVTTHHQWDRLLFHYKHRKILKDILQRYPIGRFDLIHAHSLFSNGWVARQLFLSHQIPYIVAVRNADVRTFFQKAPWLRSVGLNIMRDAQAIVFISENSYKEVFDHYVPAKDQEALKAKTKVIANGIDDYWHLNAYDHKTTDLHQPLRIISTGKLLPGKRFIQLAEMVQNLSSQIGPIEFHVVGPDWEPKIAQELREMDFVTYHGPLAPSELAQLYRQMDIFALLSYPETFGLVYPEAMSQGLPVIYTRNEGFDSFFDNYQVGVSVDRFSQEEFNEAVTYICSHYAALVKAAVKGIHPFKWDRIIEDYERIYHKVLMTASRK</sequence>
<evidence type="ECO:0000259" key="2">
    <source>
        <dbReference type="Pfam" id="PF13439"/>
    </source>
</evidence>
<dbReference type="AlphaFoldDB" id="H3NI51"/>
<organism evidence="3 4">
    <name type="scientific">Facklamia languida CCUG 37842</name>
    <dbReference type="NCBI Taxonomy" id="883113"/>
    <lineage>
        <taxon>Bacteria</taxon>
        <taxon>Bacillati</taxon>
        <taxon>Bacillota</taxon>
        <taxon>Bacilli</taxon>
        <taxon>Lactobacillales</taxon>
        <taxon>Aerococcaceae</taxon>
        <taxon>Facklamia</taxon>
    </lineage>
</organism>
<dbReference type="Pfam" id="PF13439">
    <property type="entry name" value="Glyco_transf_4"/>
    <property type="match status" value="1"/>
</dbReference>
<evidence type="ECO:0000259" key="1">
    <source>
        <dbReference type="Pfam" id="PF00534"/>
    </source>
</evidence>
<keyword evidence="4" id="KW-1185">Reference proteome</keyword>
<name>H3NI51_9LACT</name>
<dbReference type="GO" id="GO:0016757">
    <property type="term" value="F:glycosyltransferase activity"/>
    <property type="evidence" value="ECO:0007669"/>
    <property type="project" value="InterPro"/>
</dbReference>
<dbReference type="EMBL" id="AGEG01000003">
    <property type="protein sequence ID" value="EHR37850.1"/>
    <property type="molecule type" value="Genomic_DNA"/>
</dbReference>
<comment type="caution">
    <text evidence="3">The sequence shown here is derived from an EMBL/GenBank/DDBJ whole genome shotgun (WGS) entry which is preliminary data.</text>
</comment>